<keyword evidence="5" id="KW-1185">Reference proteome</keyword>
<feature type="compositionally biased region" description="Low complexity" evidence="2">
    <location>
        <begin position="82"/>
        <end position="95"/>
    </location>
</feature>
<evidence type="ECO:0000313" key="5">
    <source>
        <dbReference type="Proteomes" id="UP000009235"/>
    </source>
</evidence>
<feature type="region of interest" description="Disordered" evidence="2">
    <location>
        <begin position="76"/>
        <end position="95"/>
    </location>
</feature>
<dbReference type="AlphaFoldDB" id="F6EL02"/>
<keyword evidence="1" id="KW-0659">Purine metabolism</keyword>
<gene>
    <name evidence="4" type="ordered locus">AS9A_4232</name>
</gene>
<dbReference type="eggNOG" id="COG3195">
    <property type="taxonomic scope" value="Bacteria"/>
</dbReference>
<dbReference type="EMBL" id="CP002786">
    <property type="protein sequence ID" value="AEF42665.1"/>
    <property type="molecule type" value="Genomic_DNA"/>
</dbReference>
<dbReference type="HOGENOM" id="CLU_2128239_0_0_11"/>
<evidence type="ECO:0000313" key="4">
    <source>
        <dbReference type="EMBL" id="AEF42665.1"/>
    </source>
</evidence>
<dbReference type="KEGG" id="asd:AS9A_4232"/>
<dbReference type="InterPro" id="IPR018020">
    <property type="entry name" value="OHCU_decarboxylase"/>
</dbReference>
<proteinExistence type="predicted"/>
<evidence type="ECO:0000256" key="2">
    <source>
        <dbReference type="SAM" id="MobiDB-lite"/>
    </source>
</evidence>
<dbReference type="InterPro" id="IPR036778">
    <property type="entry name" value="OHCU_decarboxylase_sf"/>
</dbReference>
<accession>F6EL02</accession>
<evidence type="ECO:0000256" key="1">
    <source>
        <dbReference type="ARBA" id="ARBA00022631"/>
    </source>
</evidence>
<dbReference type="Pfam" id="PF09349">
    <property type="entry name" value="OHCU_decarbox"/>
    <property type="match status" value="1"/>
</dbReference>
<protein>
    <recommendedName>
        <fullName evidence="3">Oxo-4-hydroxy-4-carboxy-5-ureidoimidazoline decarboxylase domain-containing protein</fullName>
    </recommendedName>
</protein>
<feature type="domain" description="Oxo-4-hydroxy-4-carboxy-5-ureidoimidazoline decarboxylase" evidence="3">
    <location>
        <begin position="7"/>
        <end position="99"/>
    </location>
</feature>
<dbReference type="GO" id="GO:0006144">
    <property type="term" value="P:purine nucleobase metabolic process"/>
    <property type="evidence" value="ECO:0007669"/>
    <property type="project" value="UniProtKB-KW"/>
</dbReference>
<reference evidence="4 5" key="1">
    <citation type="journal article" date="2011" name="J. Bacteriol.">
        <title>Complete genome sequence of Amycolicicoccus subflavus DQS3-9A1T, an actinomycete isolated from crude oil-polluted soil.</title>
        <authorList>
            <person name="Cai M."/>
            <person name="Chen W.M."/>
            <person name="Nie Y."/>
            <person name="Chi C.Q."/>
            <person name="Wang Y.N."/>
            <person name="Tang Y.Q."/>
            <person name="Li G.Y."/>
            <person name="Wu X.L."/>
        </authorList>
    </citation>
    <scope>NUCLEOTIDE SEQUENCE [LARGE SCALE GENOMIC DNA]</scope>
    <source>
        <strain evidence="5">DSM 45089 / DQS3-9A1</strain>
    </source>
</reference>
<name>F6EL02_HOYSD</name>
<dbReference type="OrthoDB" id="5243781at2"/>
<dbReference type="Gene3D" id="1.10.3330.10">
    <property type="entry name" value="Oxo-4-hydroxy-4-carboxy-5-ureidoimidazoline decarboxylase"/>
    <property type="match status" value="1"/>
</dbReference>
<sequence>MTIAHFNALSAERAAAMVSRCANIPRWADAIVARRPFPTAERLLEFAERASMCWTPEEVAAALARHPQFSERVVSMTGHADGSAASAGPQSPAAQSHELRTLAMHRLEWLFGT</sequence>
<dbReference type="RefSeq" id="WP_013809014.1">
    <property type="nucleotide sequence ID" value="NC_015564.1"/>
</dbReference>
<organism evidence="4 5">
    <name type="scientific">Hoyosella subflava (strain DSM 45089 / JCM 17490 / NBRC 109087 / DQS3-9A1)</name>
    <name type="common">Amycolicicoccus subflavus</name>
    <dbReference type="NCBI Taxonomy" id="443218"/>
    <lineage>
        <taxon>Bacteria</taxon>
        <taxon>Bacillati</taxon>
        <taxon>Actinomycetota</taxon>
        <taxon>Actinomycetes</taxon>
        <taxon>Mycobacteriales</taxon>
        <taxon>Hoyosellaceae</taxon>
        <taxon>Hoyosella</taxon>
    </lineage>
</organism>
<dbReference type="STRING" id="443218.AS9A_4232"/>
<dbReference type="SUPFAM" id="SSF158694">
    <property type="entry name" value="UraD-Like"/>
    <property type="match status" value="1"/>
</dbReference>
<evidence type="ECO:0000259" key="3">
    <source>
        <dbReference type="Pfam" id="PF09349"/>
    </source>
</evidence>
<dbReference type="Proteomes" id="UP000009235">
    <property type="component" value="Chromosome"/>
</dbReference>